<proteinExistence type="predicted"/>
<evidence type="ECO:0000259" key="1">
    <source>
        <dbReference type="PROSITE" id="PS51186"/>
    </source>
</evidence>
<evidence type="ECO:0000313" key="2">
    <source>
        <dbReference type="EMBL" id="MFD1928460.1"/>
    </source>
</evidence>
<comment type="caution">
    <text evidence="2">The sequence shown here is derived from an EMBL/GenBank/DDBJ whole genome shotgun (WGS) entry which is preliminary data.</text>
</comment>
<dbReference type="EMBL" id="JBHUGI010000027">
    <property type="protein sequence ID" value="MFD1928460.1"/>
    <property type="molecule type" value="Genomic_DNA"/>
</dbReference>
<dbReference type="Pfam" id="PF00583">
    <property type="entry name" value="Acetyltransf_1"/>
    <property type="match status" value="1"/>
</dbReference>
<reference evidence="3" key="1">
    <citation type="journal article" date="2019" name="Int. J. Syst. Evol. Microbiol.">
        <title>The Global Catalogue of Microorganisms (GCM) 10K type strain sequencing project: providing services to taxonomists for standard genome sequencing and annotation.</title>
        <authorList>
            <consortium name="The Broad Institute Genomics Platform"/>
            <consortium name="The Broad Institute Genome Sequencing Center for Infectious Disease"/>
            <person name="Wu L."/>
            <person name="Ma J."/>
        </authorList>
    </citation>
    <scope>NUCLEOTIDE SEQUENCE [LARGE SCALE GENOMIC DNA]</scope>
    <source>
        <strain evidence="3">CGMCC 4.7177</strain>
    </source>
</reference>
<dbReference type="InterPro" id="IPR000182">
    <property type="entry name" value="GNAT_dom"/>
</dbReference>
<evidence type="ECO:0000313" key="3">
    <source>
        <dbReference type="Proteomes" id="UP001597218"/>
    </source>
</evidence>
<name>A0ABW4SGA7_9BACL</name>
<dbReference type="SUPFAM" id="SSF55729">
    <property type="entry name" value="Acyl-CoA N-acyltransferases (Nat)"/>
    <property type="match status" value="1"/>
</dbReference>
<protein>
    <submittedName>
        <fullName evidence="2">GNAT family N-acetyltransferase</fullName>
    </submittedName>
</protein>
<dbReference type="CDD" id="cd04301">
    <property type="entry name" value="NAT_SF"/>
    <property type="match status" value="1"/>
</dbReference>
<dbReference type="InterPro" id="IPR016181">
    <property type="entry name" value="Acyl_CoA_acyltransferase"/>
</dbReference>
<dbReference type="Proteomes" id="UP001597218">
    <property type="component" value="Unassembled WGS sequence"/>
</dbReference>
<organism evidence="2 3">
    <name type="scientific">Sporosarcina siberiensis</name>
    <dbReference type="NCBI Taxonomy" id="1365606"/>
    <lineage>
        <taxon>Bacteria</taxon>
        <taxon>Bacillati</taxon>
        <taxon>Bacillota</taxon>
        <taxon>Bacilli</taxon>
        <taxon>Bacillales</taxon>
        <taxon>Caryophanaceae</taxon>
        <taxon>Sporosarcina</taxon>
    </lineage>
</organism>
<gene>
    <name evidence="2" type="ORF">ACFSFY_10400</name>
</gene>
<dbReference type="RefSeq" id="WP_381537833.1">
    <property type="nucleotide sequence ID" value="NZ_JBHUGI010000027.1"/>
</dbReference>
<sequence>MEFKIEQVKDLQSIDVSHLVKESETEGYRFLTRLVNDYQDGTNTFSEDGEALFCVRNKANDEVVAIGGVNQSPFSDDVKTARLQRFYVLDEARRKGVGSLLLEKITEHSKGTFDELTVRTESSKADAFYLSNGFKFDDSVSETTHVKKLN</sequence>
<dbReference type="PROSITE" id="PS51186">
    <property type="entry name" value="GNAT"/>
    <property type="match status" value="1"/>
</dbReference>
<dbReference type="Gene3D" id="3.40.630.30">
    <property type="match status" value="1"/>
</dbReference>
<accession>A0ABW4SGA7</accession>
<keyword evidence="3" id="KW-1185">Reference proteome</keyword>
<feature type="domain" description="N-acetyltransferase" evidence="1">
    <location>
        <begin position="14"/>
        <end position="150"/>
    </location>
</feature>